<evidence type="ECO:0000256" key="1">
    <source>
        <dbReference type="SAM" id="MobiDB-lite"/>
    </source>
</evidence>
<dbReference type="EMBL" id="CP150951">
    <property type="protein sequence ID" value="XFO63035.1"/>
    <property type="molecule type" value="Genomic_DNA"/>
</dbReference>
<feature type="region of interest" description="Disordered" evidence="1">
    <location>
        <begin position="1"/>
        <end position="20"/>
    </location>
</feature>
<dbReference type="Gene3D" id="3.10.450.40">
    <property type="match status" value="1"/>
</dbReference>
<dbReference type="SUPFAM" id="SSF160719">
    <property type="entry name" value="gpW/gp25-like"/>
    <property type="match status" value="1"/>
</dbReference>
<gene>
    <name evidence="3" type="ORF">AABB29_20520</name>
</gene>
<evidence type="ECO:0000313" key="3">
    <source>
        <dbReference type="EMBL" id="XFO63035.1"/>
    </source>
</evidence>
<evidence type="ECO:0000313" key="4">
    <source>
        <dbReference type="Proteomes" id="UP001440612"/>
    </source>
</evidence>
<protein>
    <submittedName>
        <fullName evidence="3">GPW/gp25 family protein</fullName>
    </submittedName>
</protein>
<dbReference type="Pfam" id="PF04965">
    <property type="entry name" value="GPW_gp25"/>
    <property type="match status" value="1"/>
</dbReference>
<dbReference type="RefSeq" id="WP_373636765.1">
    <property type="nucleotide sequence ID" value="NZ_CP150951.2"/>
</dbReference>
<reference evidence="4" key="1">
    <citation type="submission" date="2024-04" db="EMBL/GenBank/DDBJ databases">
        <title>Phylogenomic analyses of a clade within the roseobacter group suggest taxonomic reassignments of species of the genera Aestuariivita, Citreicella, Loktanella, Nautella, Pelagibaca, Ruegeria, Thalassobius, Thiobacimonas and Tropicibacter, and the proposal o.</title>
        <authorList>
            <person name="Jeon C.O."/>
        </authorList>
    </citation>
    <scope>NUCLEOTIDE SEQUENCE [LARGE SCALE GENOMIC DNA]</scope>
    <source>
        <strain evidence="4">BS5-3</strain>
    </source>
</reference>
<feature type="domain" description="IraD/Gp25-like" evidence="2">
    <location>
        <begin position="25"/>
        <end position="108"/>
    </location>
</feature>
<dbReference type="InterPro" id="IPR007048">
    <property type="entry name" value="IraD/Gp25-like"/>
</dbReference>
<proteinExistence type="predicted"/>
<dbReference type="Proteomes" id="UP001440612">
    <property type="component" value="Chromosome"/>
</dbReference>
<keyword evidence="4" id="KW-1185">Reference proteome</keyword>
<evidence type="ECO:0000259" key="2">
    <source>
        <dbReference type="Pfam" id="PF04965"/>
    </source>
</evidence>
<sequence length="121" mass="13364">MGYLTHPYGPDGSGRSGTTEDRHIRVRNLLMAVLFTAPGERLMRPEFGSGVPDMLFDGNSEALETAADFLIRSAVQRYLSDVLVLDDLRINRDEGVLEITVTYALVGDEERTTETFVRGAA</sequence>
<organism evidence="3 4">
    <name type="scientific">Yoonia phaeophyticola</name>
    <dbReference type="NCBI Taxonomy" id="3137369"/>
    <lineage>
        <taxon>Bacteria</taxon>
        <taxon>Pseudomonadati</taxon>
        <taxon>Pseudomonadota</taxon>
        <taxon>Alphaproteobacteria</taxon>
        <taxon>Rhodobacterales</taxon>
        <taxon>Paracoccaceae</taxon>
        <taxon>Yoonia</taxon>
    </lineage>
</organism>
<name>A0ABZ3IE97_9RHOB</name>
<accession>A0ABZ3IE97</accession>